<dbReference type="InterPro" id="IPR024185">
    <property type="entry name" value="FTHF_cligase-like_sf"/>
</dbReference>
<feature type="region of interest" description="Disordered" evidence="1">
    <location>
        <begin position="1"/>
        <end position="23"/>
    </location>
</feature>
<dbReference type="Proteomes" id="UP000011602">
    <property type="component" value="Unassembled WGS sequence"/>
</dbReference>
<evidence type="ECO:0000313" key="3">
    <source>
        <dbReference type="Proteomes" id="UP000011602"/>
    </source>
</evidence>
<proteinExistence type="predicted"/>
<keyword evidence="3" id="KW-1185">Reference proteome</keyword>
<gene>
    <name evidence="2" type="ORF">C493_05495</name>
</gene>
<evidence type="ECO:0000313" key="2">
    <source>
        <dbReference type="EMBL" id="ELY59079.1"/>
    </source>
</evidence>
<dbReference type="InterPro" id="IPR037171">
    <property type="entry name" value="NagB/RpiA_transferase-like"/>
</dbReference>
<dbReference type="Gene3D" id="3.40.50.10420">
    <property type="entry name" value="NagB/RpiA/CoA transferase-like"/>
    <property type="match status" value="1"/>
</dbReference>
<name>L9XBG9_9EURY</name>
<dbReference type="EMBL" id="AOHZ01000030">
    <property type="protein sequence ID" value="ELY59079.1"/>
    <property type="molecule type" value="Genomic_DNA"/>
</dbReference>
<evidence type="ECO:0000256" key="1">
    <source>
        <dbReference type="SAM" id="MobiDB-lite"/>
    </source>
</evidence>
<dbReference type="STRING" id="1227499.C493_05495"/>
<dbReference type="PATRIC" id="fig|1227499.3.peg.1120"/>
<dbReference type="Pfam" id="PF01812">
    <property type="entry name" value="5-FTHF_cyc-lig"/>
    <property type="match status" value="1"/>
</dbReference>
<protein>
    <submittedName>
        <fullName evidence="2">5-formyltetrahydrofolate cyclo-ligase</fullName>
    </submittedName>
</protein>
<keyword evidence="2" id="KW-0436">Ligase</keyword>
<sequence length="265" mass="28902">MGEADESDDVDAVGAADADDKASIRQRVWDDLEESGDARFPFPPHGRIPNFAGADEAARRLADQPEWQEATTIKANPDAPQLPVRRRALREGKTVYMAVPRLADERCFLRLDPDELEDYDAATTVSGSSKHGVQVGPDAVDEIDLIVSGSVAVGVNRSAEPGDDGANAFGGGRIGKGEGYSDLEHAILYDLGLIDDETPVATTIHERQLIDDPVPTDDHDVPMDLVVTPERTYRPDEREGPTGIDWDALSEERLEEIPVLKRLQP</sequence>
<feature type="compositionally biased region" description="Acidic residues" evidence="1">
    <location>
        <begin position="1"/>
        <end position="11"/>
    </location>
</feature>
<reference evidence="2 3" key="1">
    <citation type="journal article" date="2014" name="PLoS Genet.">
        <title>Phylogenetically driven sequencing of extremely halophilic archaea reveals strategies for static and dynamic osmo-response.</title>
        <authorList>
            <person name="Becker E.A."/>
            <person name="Seitzer P.M."/>
            <person name="Tritt A."/>
            <person name="Larsen D."/>
            <person name="Krusor M."/>
            <person name="Yao A.I."/>
            <person name="Wu D."/>
            <person name="Madern D."/>
            <person name="Eisen J.A."/>
            <person name="Darling A.E."/>
            <person name="Facciotti M.T."/>
        </authorList>
    </citation>
    <scope>NUCLEOTIDE SEQUENCE [LARGE SCALE GENOMIC DNA]</scope>
    <source>
        <strain evidence="2 3">JCM 12255</strain>
    </source>
</reference>
<dbReference type="PANTHER" id="PTHR13017">
    <property type="entry name" value="5-FORMYLTETRAHYDROFOLATE CYCLO-LIGASE-RELATED"/>
    <property type="match status" value="1"/>
</dbReference>
<dbReference type="GO" id="GO:0016874">
    <property type="term" value="F:ligase activity"/>
    <property type="evidence" value="ECO:0007669"/>
    <property type="project" value="UniProtKB-KW"/>
</dbReference>
<dbReference type="InterPro" id="IPR002698">
    <property type="entry name" value="FTHF_cligase"/>
</dbReference>
<dbReference type="RefSeq" id="WP_007258402.1">
    <property type="nucleotide sequence ID" value="NZ_AOHZ01000030.1"/>
</dbReference>
<dbReference type="AlphaFoldDB" id="L9XBG9"/>
<dbReference type="GO" id="GO:0005737">
    <property type="term" value="C:cytoplasm"/>
    <property type="evidence" value="ECO:0007669"/>
    <property type="project" value="TreeGrafter"/>
</dbReference>
<dbReference type="PANTHER" id="PTHR13017:SF0">
    <property type="entry name" value="METHENYLTETRAHYDROFOLATE SYNTHASE DOMAIN-CONTAINING PROTEIN"/>
    <property type="match status" value="1"/>
</dbReference>
<dbReference type="SUPFAM" id="SSF100950">
    <property type="entry name" value="NagB/RpiA/CoA transferase-like"/>
    <property type="match status" value="1"/>
</dbReference>
<dbReference type="eggNOG" id="arCOG00474">
    <property type="taxonomic scope" value="Archaea"/>
</dbReference>
<dbReference type="OrthoDB" id="18307at2157"/>
<accession>L9XBG9</accession>
<comment type="caution">
    <text evidence="2">The sequence shown here is derived from an EMBL/GenBank/DDBJ whole genome shotgun (WGS) entry which is preliminary data.</text>
</comment>
<organism evidence="2 3">
    <name type="scientific">Natronolimnohabitans innermongolicus JCM 12255</name>
    <dbReference type="NCBI Taxonomy" id="1227499"/>
    <lineage>
        <taxon>Archaea</taxon>
        <taxon>Methanobacteriati</taxon>
        <taxon>Methanobacteriota</taxon>
        <taxon>Stenosarchaea group</taxon>
        <taxon>Halobacteria</taxon>
        <taxon>Halobacteriales</taxon>
        <taxon>Natrialbaceae</taxon>
        <taxon>Natronolimnohabitans</taxon>
    </lineage>
</organism>